<keyword evidence="4" id="KW-1185">Reference proteome</keyword>
<feature type="region of interest" description="Disordered" evidence="1">
    <location>
        <begin position="58"/>
        <end position="92"/>
    </location>
</feature>
<evidence type="ECO:0000313" key="4">
    <source>
        <dbReference type="Proteomes" id="UP000249464"/>
    </source>
</evidence>
<evidence type="ECO:0000313" key="3">
    <source>
        <dbReference type="EMBL" id="SGY34615.1"/>
    </source>
</evidence>
<dbReference type="Gene3D" id="3.40.50.10490">
    <property type="entry name" value="Glucose-6-phosphate isomerase like protein, domain 1"/>
    <property type="match status" value="1"/>
</dbReference>
<feature type="compositionally biased region" description="Low complexity" evidence="1">
    <location>
        <begin position="1"/>
        <end position="31"/>
    </location>
</feature>
<proteinExistence type="predicted"/>
<reference evidence="3 4" key="1">
    <citation type="submission" date="2016-11" db="EMBL/GenBank/DDBJ databases">
        <authorList>
            <person name="Jaros S."/>
            <person name="Januszkiewicz K."/>
            <person name="Wedrychowicz H."/>
        </authorList>
    </citation>
    <scope>NUCLEOTIDE SEQUENCE [LARGE SCALE GENOMIC DNA]</scope>
</reference>
<feature type="region of interest" description="Disordered" evidence="1">
    <location>
        <begin position="1"/>
        <end position="37"/>
    </location>
</feature>
<sequence length="549" mass="59036">MSSSFSTSSLTSGQHQHQQHPSQQPQPQQHQWSRHDSVSSVTPACLFAGQSDLSIASLSESPFSSSSDSDQASSPRSVASSSAPSPTSSIASSPFLSPAKGLSLSPVLDQLSLSGSQLDLDPLKPNPTQLAAYASSIVRNEAYALLALAARLAPAAQPIVEDEAPFAHHDLFPGPGFGFEDHASDVSSLDNDDSSVESRAESRSNIAFRNVIDALSSLPAHGKIVVTGVGKSGLVGRKMVATFCSLGIQSVFLHPLEALHGDLGVICRCSPTSPCDALLMISHSGATAELMRLLPIIRPRVRTLIAVTRDPDSVLARACAGWLDAGTGASTKSAGEKVTDEADSALPAPTSSVVAALAIGDAVALTLNKMRIGWGRDGKARREDFLRCHPGGQLGIELNEAFENLNVRVRASLAFPATSRRRRLCHHRQYPTFSARLALTKRRGPDIDLFDDDFGRMAPLLDLSWLTDEPLELESLARPLDALRDKLKIVEQSLRRVGKATRLSLSAAFRRRIWRHMDHAERMRSVVLSSQEALEVMPSLLVEEQLPPQ</sequence>
<dbReference type="InterPro" id="IPR001347">
    <property type="entry name" value="SIS_dom"/>
</dbReference>
<dbReference type="STRING" id="796604.A0A2X0P2C0"/>
<evidence type="ECO:0000256" key="1">
    <source>
        <dbReference type="SAM" id="MobiDB-lite"/>
    </source>
</evidence>
<dbReference type="AlphaFoldDB" id="A0A2X0P2C0"/>
<dbReference type="EMBL" id="FQNC01000041">
    <property type="protein sequence ID" value="SGY34615.1"/>
    <property type="molecule type" value="Genomic_DNA"/>
</dbReference>
<accession>A0A2X0P2C0</accession>
<dbReference type="PANTHER" id="PTHR38418">
    <property type="entry name" value="SUGAR ISOMERASE, KPSF/GUTQ (AFU_ORTHOLOGUE AFUA_6G08860)"/>
    <property type="match status" value="1"/>
</dbReference>
<dbReference type="InterPro" id="IPR035474">
    <property type="entry name" value="SIS_Kpsf"/>
</dbReference>
<feature type="domain" description="SIS" evidence="2">
    <location>
        <begin position="211"/>
        <end position="373"/>
    </location>
</feature>
<dbReference type="PROSITE" id="PS51464">
    <property type="entry name" value="SIS"/>
    <property type="match status" value="1"/>
</dbReference>
<dbReference type="PANTHER" id="PTHR38418:SF2">
    <property type="entry name" value="SUGAR ISOMERASE, KPSF_GUTQ (AFU_ORTHOLOGUE AFUA_6G08860)"/>
    <property type="match status" value="1"/>
</dbReference>
<dbReference type="Pfam" id="PF01380">
    <property type="entry name" value="SIS"/>
    <property type="match status" value="1"/>
</dbReference>
<dbReference type="CDD" id="cd05014">
    <property type="entry name" value="SIS_Kpsf"/>
    <property type="match status" value="1"/>
</dbReference>
<dbReference type="InterPro" id="IPR046348">
    <property type="entry name" value="SIS_dom_sf"/>
</dbReference>
<evidence type="ECO:0000259" key="2">
    <source>
        <dbReference type="PROSITE" id="PS51464"/>
    </source>
</evidence>
<gene>
    <name evidence="3" type="primary">BQ5605_C002g01659</name>
    <name evidence="3" type="ORF">BQ5605_C002G01659</name>
</gene>
<dbReference type="Proteomes" id="UP000249464">
    <property type="component" value="Unassembled WGS sequence"/>
</dbReference>
<protein>
    <submittedName>
        <fullName evidence="3">BQ5605_C002g01659 protein</fullName>
    </submittedName>
</protein>
<name>A0A2X0P2C0_9BASI</name>
<dbReference type="GO" id="GO:1901135">
    <property type="term" value="P:carbohydrate derivative metabolic process"/>
    <property type="evidence" value="ECO:0007669"/>
    <property type="project" value="InterPro"/>
</dbReference>
<dbReference type="SUPFAM" id="SSF53697">
    <property type="entry name" value="SIS domain"/>
    <property type="match status" value="1"/>
</dbReference>
<organism evidence="3 4">
    <name type="scientific">Microbotryum silenes-dioicae</name>
    <dbReference type="NCBI Taxonomy" id="796604"/>
    <lineage>
        <taxon>Eukaryota</taxon>
        <taxon>Fungi</taxon>
        <taxon>Dikarya</taxon>
        <taxon>Basidiomycota</taxon>
        <taxon>Pucciniomycotina</taxon>
        <taxon>Microbotryomycetes</taxon>
        <taxon>Microbotryales</taxon>
        <taxon>Microbotryaceae</taxon>
        <taxon>Microbotryum</taxon>
    </lineage>
</organism>
<dbReference type="GO" id="GO:0097367">
    <property type="term" value="F:carbohydrate derivative binding"/>
    <property type="evidence" value="ECO:0007669"/>
    <property type="project" value="InterPro"/>
</dbReference>